<dbReference type="AlphaFoldDB" id="A0A226E5E8"/>
<evidence type="ECO:0000259" key="7">
    <source>
        <dbReference type="Pfam" id="PF13864"/>
    </source>
</evidence>
<dbReference type="EMBL" id="LNIX01000007">
    <property type="protein sequence ID" value="OXA51746.1"/>
    <property type="molecule type" value="Genomic_DNA"/>
</dbReference>
<dbReference type="STRING" id="158441.A0A226E5E8"/>
<proteinExistence type="predicted"/>
<keyword evidence="9" id="KW-1185">Reference proteome</keyword>
<evidence type="ECO:0000256" key="4">
    <source>
        <dbReference type="ARBA" id="ARBA00023212"/>
    </source>
</evidence>
<evidence type="ECO:0000256" key="3">
    <source>
        <dbReference type="ARBA" id="ARBA00022490"/>
    </source>
</evidence>
<comment type="caution">
    <text evidence="8">The sequence shown here is derived from an EMBL/GenBank/DDBJ whole genome shotgun (WGS) entry which is preliminary data.</text>
</comment>
<dbReference type="OMA" id="WDELTHE"/>
<dbReference type="PANTHER" id="PTHR21490:SF2">
    <property type="entry name" value="ENKURIN DOMAIN-CONTAINING PROTEIN 1"/>
    <property type="match status" value="1"/>
</dbReference>
<feature type="compositionally biased region" description="Basic and acidic residues" evidence="6">
    <location>
        <begin position="91"/>
        <end position="105"/>
    </location>
</feature>
<keyword evidence="4" id="KW-0206">Cytoskeleton</keyword>
<evidence type="ECO:0000313" key="9">
    <source>
        <dbReference type="Proteomes" id="UP000198287"/>
    </source>
</evidence>
<dbReference type="InterPro" id="IPR027012">
    <property type="entry name" value="Enkurin_dom"/>
</dbReference>
<evidence type="ECO:0000256" key="2">
    <source>
        <dbReference type="ARBA" id="ARBA00004245"/>
    </source>
</evidence>
<comment type="subcellular location">
    <subcellularLocation>
        <location evidence="1">Cell projection</location>
        <location evidence="1">Cilium</location>
    </subcellularLocation>
    <subcellularLocation>
        <location evidence="2">Cytoplasm</location>
        <location evidence="2">Cytoskeleton</location>
    </subcellularLocation>
</comment>
<organism evidence="8 9">
    <name type="scientific">Folsomia candida</name>
    <name type="common">Springtail</name>
    <dbReference type="NCBI Taxonomy" id="158441"/>
    <lineage>
        <taxon>Eukaryota</taxon>
        <taxon>Metazoa</taxon>
        <taxon>Ecdysozoa</taxon>
        <taxon>Arthropoda</taxon>
        <taxon>Hexapoda</taxon>
        <taxon>Collembola</taxon>
        <taxon>Entomobryomorpha</taxon>
        <taxon>Isotomoidea</taxon>
        <taxon>Isotomidae</taxon>
        <taxon>Proisotominae</taxon>
        <taxon>Folsomia</taxon>
    </lineage>
</organism>
<evidence type="ECO:0000256" key="6">
    <source>
        <dbReference type="SAM" id="MobiDB-lite"/>
    </source>
</evidence>
<evidence type="ECO:0000313" key="8">
    <source>
        <dbReference type="EMBL" id="OXA51746.1"/>
    </source>
</evidence>
<dbReference type="GO" id="GO:0005881">
    <property type="term" value="C:cytoplasmic microtubule"/>
    <property type="evidence" value="ECO:0007669"/>
    <property type="project" value="TreeGrafter"/>
</dbReference>
<keyword evidence="3" id="KW-0963">Cytoplasm</keyword>
<dbReference type="InterPro" id="IPR052102">
    <property type="entry name" value="Enkurin_domain-protein"/>
</dbReference>
<reference evidence="8 9" key="1">
    <citation type="submission" date="2015-12" db="EMBL/GenBank/DDBJ databases">
        <title>The genome of Folsomia candida.</title>
        <authorList>
            <person name="Faddeeva A."/>
            <person name="Derks M.F."/>
            <person name="Anvar Y."/>
            <person name="Smit S."/>
            <person name="Van Straalen N."/>
            <person name="Roelofs D."/>
        </authorList>
    </citation>
    <scope>NUCLEOTIDE SEQUENCE [LARGE SCALE GENOMIC DNA]</scope>
    <source>
        <strain evidence="8 9">VU population</strain>
        <tissue evidence="8">Whole body</tissue>
    </source>
</reference>
<feature type="region of interest" description="Disordered" evidence="6">
    <location>
        <begin position="88"/>
        <end position="120"/>
    </location>
</feature>
<evidence type="ECO:0000256" key="1">
    <source>
        <dbReference type="ARBA" id="ARBA00004138"/>
    </source>
</evidence>
<dbReference type="OrthoDB" id="2123594at2759"/>
<accession>A0A226E5E8</accession>
<evidence type="ECO:0000256" key="5">
    <source>
        <dbReference type="ARBA" id="ARBA00023273"/>
    </source>
</evidence>
<dbReference type="Pfam" id="PF13864">
    <property type="entry name" value="Enkurin"/>
    <property type="match status" value="1"/>
</dbReference>
<dbReference type="GO" id="GO:0005929">
    <property type="term" value="C:cilium"/>
    <property type="evidence" value="ECO:0007669"/>
    <property type="project" value="UniProtKB-SubCell"/>
</dbReference>
<name>A0A226E5E8_FOLCA</name>
<keyword evidence="5" id="KW-0966">Cell projection</keyword>
<dbReference type="PANTHER" id="PTHR21490">
    <property type="entry name" value="ENKURIN-RELATED"/>
    <property type="match status" value="1"/>
</dbReference>
<feature type="domain" description="Enkurin" evidence="7">
    <location>
        <begin position="169"/>
        <end position="261"/>
    </location>
</feature>
<sequence>MEMFGFQRYSDDLDESIYPPCDTSQTSRFRSRFAKKVRVDTWCQRTGCYNTMGPPSGCFERPKEFLRKHSRSHPVFIDPFVLRTPGADIMAQRDGKSKSDDGEKGRIRRRCGGDPPPRVERGRRDFLEENALRVIRMPHRRTKRCYNCEDGSHKMDLSTLPFVLSPGFGRVPDYLQRRKFELYCEAQRLKRETMDAQVPPNCRVMSHFERCSLISGLQSRWDELTHEYVGLPAYFSESLDKKKSELVHQLKEIEADLRLLNCSGPVFISQNSSDFPTSNFF</sequence>
<protein>
    <submittedName>
        <fullName evidence="8">Enkurin</fullName>
    </submittedName>
</protein>
<gene>
    <name evidence="8" type="ORF">Fcan01_13567</name>
</gene>
<dbReference type="Proteomes" id="UP000198287">
    <property type="component" value="Unassembled WGS sequence"/>
</dbReference>